<evidence type="ECO:0000256" key="1">
    <source>
        <dbReference type="SAM" id="SignalP"/>
    </source>
</evidence>
<organism evidence="2 3">
    <name type="scientific">Novosphingobium aerophilum</name>
    <dbReference type="NCBI Taxonomy" id="2839843"/>
    <lineage>
        <taxon>Bacteria</taxon>
        <taxon>Pseudomonadati</taxon>
        <taxon>Pseudomonadota</taxon>
        <taxon>Alphaproteobacteria</taxon>
        <taxon>Sphingomonadales</taxon>
        <taxon>Sphingomonadaceae</taxon>
        <taxon>Novosphingobium</taxon>
    </lineage>
</organism>
<reference evidence="2 3" key="1">
    <citation type="submission" date="2020-08" db="EMBL/GenBank/DDBJ databases">
        <title>The genome sequence of Novosphingobium flavum 4Y4.</title>
        <authorList>
            <person name="Liu Y."/>
        </authorList>
    </citation>
    <scope>NUCLEOTIDE SEQUENCE [LARGE SCALE GENOMIC DNA]</scope>
    <source>
        <strain evidence="2 3">4Y4</strain>
    </source>
</reference>
<accession>A0A7X1F7I5</accession>
<evidence type="ECO:0000313" key="3">
    <source>
        <dbReference type="Proteomes" id="UP000520156"/>
    </source>
</evidence>
<keyword evidence="3" id="KW-1185">Reference proteome</keyword>
<dbReference type="AlphaFoldDB" id="A0A7X1F7I5"/>
<feature type="chain" id="PRO_5030575816" evidence="1">
    <location>
        <begin position="20"/>
        <end position="208"/>
    </location>
</feature>
<evidence type="ECO:0000313" key="2">
    <source>
        <dbReference type="EMBL" id="MBC2651852.1"/>
    </source>
</evidence>
<protein>
    <submittedName>
        <fullName evidence="2">Uncharacterized protein</fullName>
    </submittedName>
</protein>
<name>A0A7X1F7I5_9SPHN</name>
<sequence length="208" mass="21374">MKAVLMLAPLALGTAPAMAQSGPGSVAATTAEYNARFVAPTQLTVGTGAVNDYYAADSAALPVWLDSLNLTAQELRALAATVGTYAAQPWEPSDDPRQPSAAEVVIGTALAFIANNDAQRRGDMLAAGPGLTTDWPVRRKARPAVPPKDRLAGQLIAFDTCGGAFFAALTRLNQSHPKAPFTAFVRSVGGAAFSGPLPADPTCGSPPD</sequence>
<keyword evidence="1" id="KW-0732">Signal</keyword>
<feature type="signal peptide" evidence="1">
    <location>
        <begin position="1"/>
        <end position="19"/>
    </location>
</feature>
<dbReference type="Proteomes" id="UP000520156">
    <property type="component" value="Unassembled WGS sequence"/>
</dbReference>
<comment type="caution">
    <text evidence="2">The sequence shown here is derived from an EMBL/GenBank/DDBJ whole genome shotgun (WGS) entry which is preliminary data.</text>
</comment>
<dbReference type="RefSeq" id="WP_185683276.1">
    <property type="nucleotide sequence ID" value="NZ_JACLAU010000011.1"/>
</dbReference>
<dbReference type="EMBL" id="JACLAU010000011">
    <property type="protein sequence ID" value="MBC2651852.1"/>
    <property type="molecule type" value="Genomic_DNA"/>
</dbReference>
<proteinExistence type="predicted"/>
<gene>
    <name evidence="2" type="ORF">H7F49_09065</name>
</gene>